<feature type="domain" description="Nucleoporin Nup133/Nup155-like C-terminal" evidence="6">
    <location>
        <begin position="624"/>
        <end position="831"/>
    </location>
</feature>
<dbReference type="GO" id="GO:0000972">
    <property type="term" value="P:transcription-dependent tethering of RNA polymerase II gene DNA at nuclear periphery"/>
    <property type="evidence" value="ECO:0007669"/>
    <property type="project" value="TreeGrafter"/>
</dbReference>
<dbReference type="Pfam" id="PF03177">
    <property type="entry name" value="Nucleoporin_C"/>
    <property type="match status" value="1"/>
</dbReference>
<dbReference type="GO" id="GO:0044611">
    <property type="term" value="C:nuclear pore inner ring"/>
    <property type="evidence" value="ECO:0007669"/>
    <property type="project" value="TreeGrafter"/>
</dbReference>
<evidence type="ECO:0000256" key="2">
    <source>
        <dbReference type="ARBA" id="ARBA00007373"/>
    </source>
</evidence>
<evidence type="ECO:0000313" key="9">
    <source>
        <dbReference type="Proteomes" id="UP000801492"/>
    </source>
</evidence>
<evidence type="ECO:0000313" key="8">
    <source>
        <dbReference type="EMBL" id="KAF2896113.1"/>
    </source>
</evidence>
<evidence type="ECO:0000256" key="3">
    <source>
        <dbReference type="ARBA" id="ARBA00022448"/>
    </source>
</evidence>
<dbReference type="GO" id="GO:0036228">
    <property type="term" value="P:protein localization to nuclear inner membrane"/>
    <property type="evidence" value="ECO:0007669"/>
    <property type="project" value="TreeGrafter"/>
</dbReference>
<keyword evidence="4" id="KW-0539">Nucleus</keyword>
<accession>A0A8K0GFC5</accession>
<keyword evidence="5" id="KW-0812">Transmembrane</keyword>
<evidence type="ECO:0000259" key="6">
    <source>
        <dbReference type="Pfam" id="PF03177"/>
    </source>
</evidence>
<feature type="non-terminal residue" evidence="8">
    <location>
        <position position="1"/>
    </location>
</feature>
<keyword evidence="3" id="KW-0813">Transport</keyword>
<dbReference type="InterPro" id="IPR007187">
    <property type="entry name" value="Nucleoporin_Nup133/Nup155_C"/>
</dbReference>
<dbReference type="PANTHER" id="PTHR10350:SF6">
    <property type="entry name" value="NUCLEAR PORE COMPLEX PROTEIN NUP155"/>
    <property type="match status" value="1"/>
</dbReference>
<proteinExistence type="inferred from homology"/>
<gene>
    <name evidence="8" type="ORF">ILUMI_10061</name>
</gene>
<dbReference type="InterPro" id="IPR004870">
    <property type="entry name" value="Nucleoporin_Nup155"/>
</dbReference>
<feature type="domain" description="Nucleoporin Nup133/Nup155-like N-terminal" evidence="7">
    <location>
        <begin position="73"/>
        <end position="489"/>
    </location>
</feature>
<dbReference type="Gene3D" id="1.20.58.1780">
    <property type="match status" value="1"/>
</dbReference>
<dbReference type="GO" id="GO:0017056">
    <property type="term" value="F:structural constituent of nuclear pore"/>
    <property type="evidence" value="ECO:0007669"/>
    <property type="project" value="InterPro"/>
</dbReference>
<evidence type="ECO:0000259" key="7">
    <source>
        <dbReference type="Pfam" id="PF08801"/>
    </source>
</evidence>
<organism evidence="8 9">
    <name type="scientific">Ignelater luminosus</name>
    <name type="common">Cucubano</name>
    <name type="synonym">Pyrophorus luminosus</name>
    <dbReference type="NCBI Taxonomy" id="2038154"/>
    <lineage>
        <taxon>Eukaryota</taxon>
        <taxon>Metazoa</taxon>
        <taxon>Ecdysozoa</taxon>
        <taxon>Arthropoda</taxon>
        <taxon>Hexapoda</taxon>
        <taxon>Insecta</taxon>
        <taxon>Pterygota</taxon>
        <taxon>Neoptera</taxon>
        <taxon>Endopterygota</taxon>
        <taxon>Coleoptera</taxon>
        <taxon>Polyphaga</taxon>
        <taxon>Elateriformia</taxon>
        <taxon>Elateroidea</taxon>
        <taxon>Elateridae</taxon>
        <taxon>Agrypninae</taxon>
        <taxon>Pyrophorini</taxon>
        <taxon>Ignelater</taxon>
    </lineage>
</organism>
<keyword evidence="5" id="KW-0472">Membrane</keyword>
<evidence type="ECO:0000256" key="5">
    <source>
        <dbReference type="SAM" id="Phobius"/>
    </source>
</evidence>
<dbReference type="OrthoDB" id="338970at2759"/>
<reference evidence="8" key="1">
    <citation type="submission" date="2019-08" db="EMBL/GenBank/DDBJ databases">
        <title>The genome of the North American firefly Photinus pyralis.</title>
        <authorList>
            <consortium name="Photinus pyralis genome working group"/>
            <person name="Fallon T.R."/>
            <person name="Sander Lower S.E."/>
            <person name="Weng J.-K."/>
        </authorList>
    </citation>
    <scope>NUCLEOTIDE SEQUENCE</scope>
    <source>
        <strain evidence="8">TRF0915ILg1</strain>
        <tissue evidence="8">Whole body</tissue>
    </source>
</reference>
<feature type="transmembrane region" description="Helical" evidence="5">
    <location>
        <begin position="155"/>
        <end position="175"/>
    </location>
</feature>
<keyword evidence="9" id="KW-1185">Reference proteome</keyword>
<sequence length="831" mass="93098">MDPKMDNTRAAVHSFEVAARSLDNAFANDNSAPTLLDVMNVVPHMNSTSSGASDNDYPNLSRLPPALSNIPQIKTANKVPLPPEILERFNHIQCHSMMGLFTEINRAWLTIDSDIYIWTYEEGGDVAYYDGLNETILCVGLITPKSGVFQNFIKYLLILTTATDIVILGVTFMAGTNDPLEEIQLVPEPIFTIPTDGATITAIVGTGLGRIFLGSKEGSLFEIAYQAESSWFGKRCKKINHSTSTLSFLMPSFLNAAFSEDDSIVQISIDNSRHILYTLTEKGSILVYDLGEDGNSLSKTYKLSQVSLVQQAMNTVKTLDSQNFRPIVGISAVEANESGHINVVAISQTGVRFYLTVVGLSNLQPNQRPYTLTLVHVRLPPGYSAVITTRPRMVHMADYRDSNLMLLSSVNERDVLWCVTSDMFPFASIFMEAYTTIPLDGPAWAMAEVRYTKSFLEVQPYMQDSPLVVRQHFEPPRKFVILTAQGAHIFTKLRPVDLLNQLLVECRGPDNDAIKTFFTIQKEDQACATSLILACLENIQNADIVEWATRAFFVYGGEPRVAPPPNFNQANPFVGTTSFLPNIMSTPLPSHIQMRQQQLQPSSPLSLDQSQNSIFPNYSPFMFSSKHNGLYLYLGRILRPLWNMCCVQKLQTPGSNKLYLTSTLSGDDCTWILSYLNALRSFLQRNTRLTIYNAVIDQTTVQTPFPISQQNLNTSRLNQTTLQDAQLEERQSLDAFKNFVNHCSQIMGLWRILCEHQFHILVDSLPSAHQQMLQNTSFKDLFLYGQEICIDFINSLIRSYLADNALIDSISSKLRDVCPDLYKNEDAACSK</sequence>
<evidence type="ECO:0008006" key="10">
    <source>
        <dbReference type="Google" id="ProtNLM"/>
    </source>
</evidence>
<dbReference type="GO" id="GO:0006405">
    <property type="term" value="P:RNA export from nucleus"/>
    <property type="evidence" value="ECO:0007669"/>
    <property type="project" value="TreeGrafter"/>
</dbReference>
<dbReference type="GO" id="GO:0006606">
    <property type="term" value="P:protein import into nucleus"/>
    <property type="evidence" value="ECO:0007669"/>
    <property type="project" value="TreeGrafter"/>
</dbReference>
<dbReference type="Pfam" id="PF08801">
    <property type="entry name" value="Nucleoporin_N"/>
    <property type="match status" value="1"/>
</dbReference>
<name>A0A8K0GFC5_IGNLU</name>
<dbReference type="AlphaFoldDB" id="A0A8K0GFC5"/>
<evidence type="ECO:0000256" key="4">
    <source>
        <dbReference type="ARBA" id="ARBA00023242"/>
    </source>
</evidence>
<dbReference type="InterPro" id="IPR014908">
    <property type="entry name" value="Nucleoporin_Nup133/Nup155_N"/>
</dbReference>
<comment type="caution">
    <text evidence="8">The sequence shown here is derived from an EMBL/GenBank/DDBJ whole genome shotgun (WGS) entry which is preliminary data.</text>
</comment>
<dbReference type="PANTHER" id="PTHR10350">
    <property type="entry name" value="NUCLEAR PORE COMPLEX PROTEIN NUP155"/>
    <property type="match status" value="1"/>
</dbReference>
<dbReference type="EMBL" id="VTPC01005367">
    <property type="protein sequence ID" value="KAF2896113.1"/>
    <property type="molecule type" value="Genomic_DNA"/>
</dbReference>
<comment type="similarity">
    <text evidence="2">Belongs to the non-repetitive/WGA-negative nucleoporin family.</text>
</comment>
<protein>
    <recommendedName>
        <fullName evidence="10">Nucleoporin Nup133/Nup155-like N-terminal domain-containing protein</fullName>
    </recommendedName>
</protein>
<keyword evidence="5" id="KW-1133">Transmembrane helix</keyword>
<evidence type="ECO:0000256" key="1">
    <source>
        <dbReference type="ARBA" id="ARBA00004123"/>
    </source>
</evidence>
<dbReference type="Proteomes" id="UP000801492">
    <property type="component" value="Unassembled WGS sequence"/>
</dbReference>
<comment type="subcellular location">
    <subcellularLocation>
        <location evidence="1">Nucleus</location>
    </subcellularLocation>
</comment>